<sequence>EGETISTSTSEAAVARCVSFRAASSSSSLLLLSLLPPPLPQGTTTRSSPWPSEPRDRDEVSFQVRRDGWRNPPRRGVAMASPYSPSRASAASPSPVATIVVVPGDSVALGAA</sequence>
<dbReference type="AlphaFoldDB" id="A0A199VLI2"/>
<protein>
    <submittedName>
        <fullName evidence="2">Uncharacterized protein</fullName>
    </submittedName>
</protein>
<feature type="compositionally biased region" description="Polar residues" evidence="1">
    <location>
        <begin position="41"/>
        <end position="50"/>
    </location>
</feature>
<feature type="region of interest" description="Disordered" evidence="1">
    <location>
        <begin position="35"/>
        <end position="96"/>
    </location>
</feature>
<evidence type="ECO:0000313" key="3">
    <source>
        <dbReference type="Proteomes" id="UP000092600"/>
    </source>
</evidence>
<proteinExistence type="predicted"/>
<name>A0A199VLI2_ANACO</name>
<feature type="compositionally biased region" description="Basic and acidic residues" evidence="1">
    <location>
        <begin position="53"/>
        <end position="69"/>
    </location>
</feature>
<feature type="non-terminal residue" evidence="2">
    <location>
        <position position="1"/>
    </location>
</feature>
<accession>A0A199VLI2</accession>
<gene>
    <name evidence="2" type="ORF">ACMD2_07275</name>
</gene>
<feature type="compositionally biased region" description="Low complexity" evidence="1">
    <location>
        <begin position="78"/>
        <end position="96"/>
    </location>
</feature>
<reference evidence="2 3" key="1">
    <citation type="journal article" date="2016" name="DNA Res.">
        <title>The draft genome of MD-2 pineapple using hybrid error correction of long reads.</title>
        <authorList>
            <person name="Redwan R.M."/>
            <person name="Saidin A."/>
            <person name="Kumar S.V."/>
        </authorList>
    </citation>
    <scope>NUCLEOTIDE SEQUENCE [LARGE SCALE GENOMIC DNA]</scope>
    <source>
        <strain evidence="3">cv. MD2</strain>
        <tissue evidence="2">Leaf</tissue>
    </source>
</reference>
<evidence type="ECO:0000256" key="1">
    <source>
        <dbReference type="SAM" id="MobiDB-lite"/>
    </source>
</evidence>
<evidence type="ECO:0000313" key="2">
    <source>
        <dbReference type="EMBL" id="OAY77746.1"/>
    </source>
</evidence>
<organism evidence="2 3">
    <name type="scientific">Ananas comosus</name>
    <name type="common">Pineapple</name>
    <name type="synonym">Ananas ananas</name>
    <dbReference type="NCBI Taxonomy" id="4615"/>
    <lineage>
        <taxon>Eukaryota</taxon>
        <taxon>Viridiplantae</taxon>
        <taxon>Streptophyta</taxon>
        <taxon>Embryophyta</taxon>
        <taxon>Tracheophyta</taxon>
        <taxon>Spermatophyta</taxon>
        <taxon>Magnoliopsida</taxon>
        <taxon>Liliopsida</taxon>
        <taxon>Poales</taxon>
        <taxon>Bromeliaceae</taxon>
        <taxon>Bromelioideae</taxon>
        <taxon>Ananas</taxon>
    </lineage>
</organism>
<dbReference type="Proteomes" id="UP000092600">
    <property type="component" value="Unassembled WGS sequence"/>
</dbReference>
<dbReference type="EMBL" id="LSRQ01001455">
    <property type="protein sequence ID" value="OAY77746.1"/>
    <property type="molecule type" value="Genomic_DNA"/>
</dbReference>
<comment type="caution">
    <text evidence="2">The sequence shown here is derived from an EMBL/GenBank/DDBJ whole genome shotgun (WGS) entry which is preliminary data.</text>
</comment>